<keyword evidence="3" id="KW-0808">Transferase</keyword>
<feature type="transmembrane region" description="Helical" evidence="1">
    <location>
        <begin position="214"/>
        <end position="233"/>
    </location>
</feature>
<dbReference type="Pfam" id="PF01757">
    <property type="entry name" value="Acyl_transf_3"/>
    <property type="match status" value="1"/>
</dbReference>
<name>A0A2X0QSW3_9PROT</name>
<feature type="transmembrane region" description="Helical" evidence="1">
    <location>
        <begin position="32"/>
        <end position="53"/>
    </location>
</feature>
<reference evidence="3" key="1">
    <citation type="submission" date="2018-05" db="EMBL/GenBank/DDBJ databases">
        <authorList>
            <person name="Lanie J.A."/>
            <person name="Ng W.-L."/>
            <person name="Kazmierczak K.M."/>
            <person name="Andrzejewski T.M."/>
            <person name="Davidsen T.M."/>
            <person name="Wayne K.J."/>
            <person name="Tettelin H."/>
            <person name="Glass J.I."/>
            <person name="Rusch D."/>
            <person name="Podicherti R."/>
            <person name="Tsui H.-C.T."/>
            <person name="Winkler M.E."/>
        </authorList>
    </citation>
    <scope>NUCLEOTIDE SEQUENCE</scope>
    <source>
        <strain evidence="3">KNB</strain>
    </source>
</reference>
<gene>
    <name evidence="3" type="ORF">NITFAB_0307</name>
</gene>
<keyword evidence="1" id="KW-0472">Membrane</keyword>
<feature type="transmembrane region" description="Helical" evidence="1">
    <location>
        <begin position="277"/>
        <end position="296"/>
    </location>
</feature>
<dbReference type="InterPro" id="IPR050879">
    <property type="entry name" value="Acyltransferase_3"/>
</dbReference>
<feature type="transmembrane region" description="Helical" evidence="1">
    <location>
        <begin position="239"/>
        <end position="256"/>
    </location>
</feature>
<dbReference type="InterPro" id="IPR002656">
    <property type="entry name" value="Acyl_transf_3_dom"/>
</dbReference>
<feature type="transmembrane region" description="Helical" evidence="1">
    <location>
        <begin position="129"/>
        <end position="149"/>
    </location>
</feature>
<feature type="transmembrane region" description="Helical" evidence="1">
    <location>
        <begin position="74"/>
        <end position="95"/>
    </location>
</feature>
<keyword evidence="3" id="KW-0012">Acyltransferase</keyword>
<dbReference type="GO" id="GO:0000271">
    <property type="term" value="P:polysaccharide biosynthetic process"/>
    <property type="evidence" value="ECO:0007669"/>
    <property type="project" value="TreeGrafter"/>
</dbReference>
<evidence type="ECO:0000313" key="3">
    <source>
        <dbReference type="EMBL" id="SPS04718.1"/>
    </source>
</evidence>
<protein>
    <submittedName>
        <fullName evidence="3">Putative acyltransferase, possibly surface-saccharide specific acetyltransferase protein</fullName>
    </submittedName>
</protein>
<proteinExistence type="predicted"/>
<dbReference type="PANTHER" id="PTHR23028:SF53">
    <property type="entry name" value="ACYL_TRANSF_3 DOMAIN-CONTAINING PROTEIN"/>
    <property type="match status" value="1"/>
</dbReference>
<dbReference type="PANTHER" id="PTHR23028">
    <property type="entry name" value="ACETYLTRANSFERASE"/>
    <property type="match status" value="1"/>
</dbReference>
<dbReference type="AlphaFoldDB" id="A0A2X0QSW3"/>
<dbReference type="GO" id="GO:0016747">
    <property type="term" value="F:acyltransferase activity, transferring groups other than amino-acyl groups"/>
    <property type="evidence" value="ECO:0007669"/>
    <property type="project" value="InterPro"/>
</dbReference>
<feature type="transmembrane region" description="Helical" evidence="1">
    <location>
        <begin position="183"/>
        <end position="202"/>
    </location>
</feature>
<evidence type="ECO:0000259" key="2">
    <source>
        <dbReference type="Pfam" id="PF01757"/>
    </source>
</evidence>
<evidence type="ECO:0000256" key="1">
    <source>
        <dbReference type="SAM" id="Phobius"/>
    </source>
</evidence>
<feature type="transmembrane region" description="Helical" evidence="1">
    <location>
        <begin position="316"/>
        <end position="334"/>
    </location>
</feature>
<feature type="transmembrane region" description="Helical" evidence="1">
    <location>
        <begin position="154"/>
        <end position="171"/>
    </location>
</feature>
<organism evidence="3">
    <name type="scientific">Candidatus Nitrotoga fabula</name>
    <dbReference type="NCBI Taxonomy" id="2182327"/>
    <lineage>
        <taxon>Bacteria</taxon>
        <taxon>Pseudomonadati</taxon>
        <taxon>Pseudomonadota</taxon>
        <taxon>Betaproteobacteria</taxon>
        <taxon>Nitrosomonadales</taxon>
        <taxon>Gallionellaceae</taxon>
        <taxon>Candidatus Nitrotoga</taxon>
    </lineage>
</organism>
<keyword evidence="1" id="KW-0812">Transmembrane</keyword>
<dbReference type="EMBL" id="LS423452">
    <property type="protein sequence ID" value="SPS04718.1"/>
    <property type="molecule type" value="Genomic_DNA"/>
</dbReference>
<keyword evidence="1" id="KW-1133">Transmembrane helix</keyword>
<feature type="domain" description="Acyltransferase 3" evidence="2">
    <location>
        <begin position="3"/>
        <end position="328"/>
    </location>
</feature>
<dbReference type="GO" id="GO:0016020">
    <property type="term" value="C:membrane"/>
    <property type="evidence" value="ECO:0007669"/>
    <property type="project" value="TreeGrafter"/>
</dbReference>
<accession>A0A2X0QSW3</accession>
<sequence>MPQLDGLRAILVLAVMYTHYLPKPYWILSIHWGGWAVRVFFIISGFLMTQILLHKRETCPVNARERYQIIKKFYIKRFLRLAPVFYLALLFMYIFNVPNTRETFWWHIFYLSNIHFAITNSYHQYVAHLWSLAVEFQFYLVWPLVMLFLSKKAIFISILVAVPAVLAYRFLCPILGVPEIAMWVLPPYSLDALLLGALLALLSHHGKISSNDWWFKICAWSGATITVFGGHIFGSSENLVHTGPTLLAIFFSWVVLRAAEGGEGRPWKILQNKTWVNIGKISYGIYVFHLAVQYLLEPKLKTLFSTTNAWTDIGTAMTMMLISTALATISWRYFEEPINRYRRHF</sequence>